<gene>
    <name evidence="1" type="ORF">MCOR_46023</name>
</gene>
<name>A0A6J8E0F0_MYTCO</name>
<dbReference type="Proteomes" id="UP000507470">
    <property type="component" value="Unassembled WGS sequence"/>
</dbReference>
<evidence type="ECO:0000313" key="1">
    <source>
        <dbReference type="EMBL" id="CAC5413082.1"/>
    </source>
</evidence>
<organism evidence="1 2">
    <name type="scientific">Mytilus coruscus</name>
    <name type="common">Sea mussel</name>
    <dbReference type="NCBI Taxonomy" id="42192"/>
    <lineage>
        <taxon>Eukaryota</taxon>
        <taxon>Metazoa</taxon>
        <taxon>Spiralia</taxon>
        <taxon>Lophotrochozoa</taxon>
        <taxon>Mollusca</taxon>
        <taxon>Bivalvia</taxon>
        <taxon>Autobranchia</taxon>
        <taxon>Pteriomorphia</taxon>
        <taxon>Mytilida</taxon>
        <taxon>Mytiloidea</taxon>
        <taxon>Mytilidae</taxon>
        <taxon>Mytilinae</taxon>
        <taxon>Mytilus</taxon>
    </lineage>
</organism>
<keyword evidence="2" id="KW-1185">Reference proteome</keyword>
<reference evidence="1 2" key="1">
    <citation type="submission" date="2020-06" db="EMBL/GenBank/DDBJ databases">
        <authorList>
            <person name="Li R."/>
            <person name="Bekaert M."/>
        </authorList>
    </citation>
    <scope>NUCLEOTIDE SEQUENCE [LARGE SCALE GENOMIC DNA]</scope>
    <source>
        <strain evidence="2">wild</strain>
    </source>
</reference>
<dbReference type="AlphaFoldDB" id="A0A6J8E0F0"/>
<accession>A0A6J8E0F0</accession>
<proteinExistence type="predicted"/>
<evidence type="ECO:0000313" key="2">
    <source>
        <dbReference type="Proteomes" id="UP000507470"/>
    </source>
</evidence>
<sequence>MPIPCISSETRDEVLAIKENNKKENVDKHLLEVENNLKQLLSGTTSIQLVLIIQCQVEKYPESPAVV</sequence>
<dbReference type="EMBL" id="CACVKT020008119">
    <property type="protein sequence ID" value="CAC5413082.1"/>
    <property type="molecule type" value="Genomic_DNA"/>
</dbReference>
<dbReference type="OrthoDB" id="10340831at2759"/>
<protein>
    <submittedName>
        <fullName evidence="1">Uncharacterized protein</fullName>
    </submittedName>
</protein>